<dbReference type="KEGG" id="sliu:111351567"/>
<dbReference type="InterPro" id="IPR057251">
    <property type="entry name" value="FP_C"/>
</dbReference>
<dbReference type="AlphaFoldDB" id="A0A9J7DW71"/>
<dbReference type="GeneID" id="111351567"/>
<protein>
    <submittedName>
        <fullName evidence="3">Uncharacterized protein LOC111351567</fullName>
    </submittedName>
    <submittedName>
        <fullName evidence="4">Uncharacterized protein LOC111362541</fullName>
    </submittedName>
</protein>
<dbReference type="InterPro" id="IPR011011">
    <property type="entry name" value="Znf_FYVE_PHD"/>
</dbReference>
<evidence type="ECO:0000313" key="2">
    <source>
        <dbReference type="Proteomes" id="UP000301870"/>
    </source>
</evidence>
<evidence type="ECO:0000313" key="4">
    <source>
        <dbReference type="RefSeq" id="XP_022835002.1"/>
    </source>
</evidence>
<dbReference type="RefSeq" id="XP_022835002.1">
    <property type="nucleotide sequence ID" value="XM_022979234.1"/>
</dbReference>
<gene>
    <name evidence="3" type="primary">LOC111351567</name>
    <name evidence="4" type="synonym">LOC111362541</name>
</gene>
<keyword evidence="2" id="KW-1185">Reference proteome</keyword>
<evidence type="ECO:0000259" key="1">
    <source>
        <dbReference type="Pfam" id="PF25298"/>
    </source>
</evidence>
<reference evidence="3 4" key="1">
    <citation type="submission" date="2025-04" db="UniProtKB">
        <authorList>
            <consortium name="RefSeq"/>
        </authorList>
    </citation>
    <scope>IDENTIFICATION</scope>
    <source>
        <strain evidence="3 4">Ishihara</strain>
        <tissue evidence="3 4">Whole body</tissue>
    </source>
</reference>
<dbReference type="KEGG" id="sliu:111362541"/>
<dbReference type="SUPFAM" id="SSF57903">
    <property type="entry name" value="FYVE/PHD zinc finger"/>
    <property type="match status" value="1"/>
</dbReference>
<dbReference type="RefSeq" id="XP_022819316.1">
    <property type="nucleotide sequence ID" value="XM_022963548.1"/>
</dbReference>
<accession>A0A9J7DW71</accession>
<proteinExistence type="predicted"/>
<sequence>MKSCANCGINFNDGVQCMGCKKHLDFSCASVSETTWRKMGSDRRAQWKCLACKSSPVPLSPQPSASLDTVLSEIRELRQQLSSLPTLVSSIKSIKEELIELKKSFEFSSGRLDDFDARLVELEVKASEFDNLRDTVSSLQAEVVSTRSDFCSFDHRTRLNNVEIKGVPVKKNENLFSVLDAISSKINYNCPKTQINYISRVPIHNSKEKLVIVSFLNRYIKDDFIAAARANKELSTKDIGVQGPPHRIYVNDHLSIEYKKLLNRAKTAAKEKQYEFVWVKHGKIHVRKDVNCKTFIVRRESDLNKII</sequence>
<evidence type="ECO:0000313" key="3">
    <source>
        <dbReference type="RefSeq" id="XP_022819316.1"/>
    </source>
</evidence>
<dbReference type="Proteomes" id="UP000301870">
    <property type="component" value="Chromosome 14"/>
</dbReference>
<feature type="domain" description="FP protein C-terminal" evidence="1">
    <location>
        <begin position="257"/>
        <end position="306"/>
    </location>
</feature>
<dbReference type="Pfam" id="PF25298">
    <property type="entry name" value="Baculo_FP_2nd"/>
    <property type="match status" value="1"/>
</dbReference>
<name>A0A9J7DW71_SPOLT</name>
<organism evidence="2 3">
    <name type="scientific">Spodoptera litura</name>
    <name type="common">Asian cotton leafworm</name>
    <dbReference type="NCBI Taxonomy" id="69820"/>
    <lineage>
        <taxon>Eukaryota</taxon>
        <taxon>Metazoa</taxon>
        <taxon>Ecdysozoa</taxon>
        <taxon>Arthropoda</taxon>
        <taxon>Hexapoda</taxon>
        <taxon>Insecta</taxon>
        <taxon>Pterygota</taxon>
        <taxon>Neoptera</taxon>
        <taxon>Endopterygota</taxon>
        <taxon>Lepidoptera</taxon>
        <taxon>Glossata</taxon>
        <taxon>Ditrysia</taxon>
        <taxon>Noctuoidea</taxon>
        <taxon>Noctuidae</taxon>
        <taxon>Amphipyrinae</taxon>
        <taxon>Spodoptera</taxon>
    </lineage>
</organism>
<dbReference type="OrthoDB" id="5989141at2759"/>